<name>A0A1N7KG06_9PROT</name>
<keyword evidence="6" id="KW-0966">Cell projection</keyword>
<accession>A0A1N7KG06</accession>
<comment type="function">
    <text evidence="3">Flagellin is the subunit protein which polymerizes to form the filaments of bacterial flagella.</text>
</comment>
<dbReference type="Proteomes" id="UP000185678">
    <property type="component" value="Unassembled WGS sequence"/>
</dbReference>
<dbReference type="STRING" id="80876.SAMN05421779_102760"/>
<dbReference type="InterPro" id="IPR046358">
    <property type="entry name" value="Flagellin_C"/>
</dbReference>
<gene>
    <name evidence="6" type="ORF">SAMN05421779_102760</name>
</gene>
<comment type="similarity">
    <text evidence="1 3">Belongs to the bacterial flagellin family.</text>
</comment>
<keyword evidence="3" id="KW-0964">Secreted</keyword>
<dbReference type="InterPro" id="IPR001029">
    <property type="entry name" value="Flagellin_N"/>
</dbReference>
<evidence type="ECO:0000256" key="2">
    <source>
        <dbReference type="ARBA" id="ARBA00023143"/>
    </source>
</evidence>
<dbReference type="InterPro" id="IPR001492">
    <property type="entry name" value="Flagellin"/>
</dbReference>
<evidence type="ECO:0000259" key="4">
    <source>
        <dbReference type="Pfam" id="PF00669"/>
    </source>
</evidence>
<keyword evidence="6" id="KW-0282">Flagellum</keyword>
<organism evidence="6 7">
    <name type="scientific">Insolitispirillum peregrinum</name>
    <dbReference type="NCBI Taxonomy" id="80876"/>
    <lineage>
        <taxon>Bacteria</taxon>
        <taxon>Pseudomonadati</taxon>
        <taxon>Pseudomonadota</taxon>
        <taxon>Alphaproteobacteria</taxon>
        <taxon>Rhodospirillales</taxon>
        <taxon>Novispirillaceae</taxon>
        <taxon>Insolitispirillum</taxon>
    </lineage>
</organism>
<evidence type="ECO:0000313" key="7">
    <source>
        <dbReference type="Proteomes" id="UP000185678"/>
    </source>
</evidence>
<dbReference type="PANTHER" id="PTHR42792:SF1">
    <property type="entry name" value="FLAGELLAR HOOK-ASSOCIATED PROTEIN 3"/>
    <property type="match status" value="1"/>
</dbReference>
<comment type="subcellular location">
    <subcellularLocation>
        <location evidence="3">Secreted</location>
    </subcellularLocation>
    <subcellularLocation>
        <location evidence="3">Bacterial flagellum</location>
    </subcellularLocation>
</comment>
<dbReference type="GO" id="GO:0005198">
    <property type="term" value="F:structural molecule activity"/>
    <property type="evidence" value="ECO:0007669"/>
    <property type="project" value="UniProtKB-UniRule"/>
</dbReference>
<keyword evidence="7" id="KW-1185">Reference proteome</keyword>
<dbReference type="NCBIfam" id="NF006489">
    <property type="entry name" value="PRK08913.1"/>
    <property type="match status" value="1"/>
</dbReference>
<keyword evidence="2 3" id="KW-0975">Bacterial flagellum</keyword>
<proteinExistence type="inferred from homology"/>
<dbReference type="PANTHER" id="PTHR42792">
    <property type="entry name" value="FLAGELLIN"/>
    <property type="match status" value="1"/>
</dbReference>
<feature type="domain" description="Flagellin N-terminal" evidence="4">
    <location>
        <begin position="6"/>
        <end position="140"/>
    </location>
</feature>
<evidence type="ECO:0000256" key="1">
    <source>
        <dbReference type="ARBA" id="ARBA00005709"/>
    </source>
</evidence>
<feature type="domain" description="Flagellin C-terminal" evidence="5">
    <location>
        <begin position="221"/>
        <end position="302"/>
    </location>
</feature>
<evidence type="ECO:0000259" key="5">
    <source>
        <dbReference type="Pfam" id="PF00700"/>
    </source>
</evidence>
<dbReference type="AlphaFoldDB" id="A0A1N7KG06"/>
<dbReference type="GO" id="GO:0009288">
    <property type="term" value="C:bacterial-type flagellum"/>
    <property type="evidence" value="ECO:0007669"/>
    <property type="project" value="UniProtKB-SubCell"/>
</dbReference>
<dbReference type="EMBL" id="FTOA01000002">
    <property type="protein sequence ID" value="SIS60531.1"/>
    <property type="molecule type" value="Genomic_DNA"/>
</dbReference>
<dbReference type="Pfam" id="PF00669">
    <property type="entry name" value="Flagellin_N"/>
    <property type="match status" value="1"/>
</dbReference>
<dbReference type="GO" id="GO:0005576">
    <property type="term" value="C:extracellular region"/>
    <property type="evidence" value="ECO:0007669"/>
    <property type="project" value="UniProtKB-SubCell"/>
</dbReference>
<evidence type="ECO:0000256" key="3">
    <source>
        <dbReference type="RuleBase" id="RU362073"/>
    </source>
</evidence>
<protein>
    <recommendedName>
        <fullName evidence="3">Flagellin</fullName>
    </recommendedName>
</protein>
<evidence type="ECO:0000313" key="6">
    <source>
        <dbReference type="EMBL" id="SIS60531.1"/>
    </source>
</evidence>
<dbReference type="SUPFAM" id="SSF64518">
    <property type="entry name" value="Phase 1 flagellin"/>
    <property type="match status" value="1"/>
</dbReference>
<dbReference type="Pfam" id="PF00700">
    <property type="entry name" value="Flagellin_C"/>
    <property type="match status" value="1"/>
</dbReference>
<reference evidence="6 7" key="1">
    <citation type="submission" date="2017-01" db="EMBL/GenBank/DDBJ databases">
        <authorList>
            <person name="Mah S.A."/>
            <person name="Swanson W.J."/>
            <person name="Moy G.W."/>
            <person name="Vacquier V.D."/>
        </authorList>
    </citation>
    <scope>NUCLEOTIDE SEQUENCE [LARGE SCALE GENOMIC DNA]</scope>
    <source>
        <strain evidence="6 7">DSM 11589</strain>
    </source>
</reference>
<sequence length="302" mass="31745">MLARVATYALNSKLLDSSLKLQSRMAEKTTQQASGLVSSSYADLDAGDTTRLLNLQSSYSASLEVSSGLSTASSRIDVMYSAVDDMVDLMTELRTYLSSASTSSGSEDELAQEGESVLSSLQQLLNTKYEGRYLFGGTATTSAPVDLSVLGTPSIPSSEDTSYYSGTSDLPSVRLGTDQTITYGTTGNSEAVEKAIRAAKIAATMSTDPVDSDALSEAYDLASEALNGLTVVQASLSISASRVEDAEYREESLQSTLGTSITDVSQVDVAAVATQLSAYETQLKASYSSIATVQGLSLLDYL</sequence>
<keyword evidence="6" id="KW-0969">Cilium</keyword>
<dbReference type="Gene3D" id="1.20.1330.10">
    <property type="entry name" value="f41 fragment of flagellin, N-terminal domain"/>
    <property type="match status" value="1"/>
</dbReference>